<dbReference type="AlphaFoldDB" id="M0MJ81"/>
<feature type="transmembrane region" description="Helical" evidence="1">
    <location>
        <begin position="58"/>
        <end position="78"/>
    </location>
</feature>
<dbReference type="EMBL" id="AOMA01000014">
    <property type="protein sequence ID" value="EMA45731.1"/>
    <property type="molecule type" value="Genomic_DNA"/>
</dbReference>
<gene>
    <name evidence="2" type="ORF">C446_01955</name>
</gene>
<keyword evidence="3" id="KW-1185">Reference proteome</keyword>
<organism evidence="2 3">
    <name type="scientific">Halobiforma nitratireducens JCM 10879</name>
    <dbReference type="NCBI Taxonomy" id="1227454"/>
    <lineage>
        <taxon>Archaea</taxon>
        <taxon>Methanobacteriati</taxon>
        <taxon>Methanobacteriota</taxon>
        <taxon>Stenosarchaea group</taxon>
        <taxon>Halobacteria</taxon>
        <taxon>Halobacteriales</taxon>
        <taxon>Natrialbaceae</taxon>
        <taxon>Halobiforma</taxon>
    </lineage>
</organism>
<evidence type="ECO:0000256" key="1">
    <source>
        <dbReference type="SAM" id="Phobius"/>
    </source>
</evidence>
<feature type="transmembrane region" description="Helical" evidence="1">
    <location>
        <begin position="120"/>
        <end position="137"/>
    </location>
</feature>
<dbReference type="eggNOG" id="arCOG10735">
    <property type="taxonomic scope" value="Archaea"/>
</dbReference>
<keyword evidence="1" id="KW-1133">Transmembrane helix</keyword>
<dbReference type="STRING" id="1227454.C446_01955"/>
<sequence>MAVSGAVEQFHALEPLVRGGVGFAGTLLVAMVVLGLVQSRGPKSVAKARRSPIISICIGLPGVLVVVALASTGALILGSSLGTVFGILLVIVGAIVLPSAAMFGFVALGTSIAARLGRDRLPAGVIVGSLLAGLTALSLGSTIVLGTLVASLGLGAGVRVLFNAGGATRPDERTVPPANEI</sequence>
<evidence type="ECO:0000313" key="3">
    <source>
        <dbReference type="Proteomes" id="UP000011607"/>
    </source>
</evidence>
<name>M0MJ81_9EURY</name>
<feature type="transmembrane region" description="Helical" evidence="1">
    <location>
        <begin position="20"/>
        <end position="37"/>
    </location>
</feature>
<evidence type="ECO:0000313" key="2">
    <source>
        <dbReference type="EMBL" id="EMA45731.1"/>
    </source>
</evidence>
<dbReference type="Proteomes" id="UP000011607">
    <property type="component" value="Unassembled WGS sequence"/>
</dbReference>
<proteinExistence type="predicted"/>
<comment type="caution">
    <text evidence="2">The sequence shown here is derived from an EMBL/GenBank/DDBJ whole genome shotgun (WGS) entry which is preliminary data.</text>
</comment>
<feature type="transmembrane region" description="Helical" evidence="1">
    <location>
        <begin position="84"/>
        <end position="108"/>
    </location>
</feature>
<keyword evidence="1" id="KW-0812">Transmembrane</keyword>
<accession>M0MJ81</accession>
<reference evidence="2 3" key="1">
    <citation type="journal article" date="2014" name="PLoS Genet.">
        <title>Phylogenetically driven sequencing of extremely halophilic archaea reveals strategies for static and dynamic osmo-response.</title>
        <authorList>
            <person name="Becker E.A."/>
            <person name="Seitzer P.M."/>
            <person name="Tritt A."/>
            <person name="Larsen D."/>
            <person name="Krusor M."/>
            <person name="Yao A.I."/>
            <person name="Wu D."/>
            <person name="Madern D."/>
            <person name="Eisen J.A."/>
            <person name="Darling A.E."/>
            <person name="Facciotti M.T."/>
        </authorList>
    </citation>
    <scope>NUCLEOTIDE SEQUENCE [LARGE SCALE GENOMIC DNA]</scope>
    <source>
        <strain evidence="2 3">JCM 10879</strain>
    </source>
</reference>
<keyword evidence="1" id="KW-0472">Membrane</keyword>
<protein>
    <submittedName>
        <fullName evidence="2">Uncharacterized protein</fullName>
    </submittedName>
</protein>